<proteinExistence type="predicted"/>
<evidence type="ECO:0000313" key="2">
    <source>
        <dbReference type="EMBL" id="RZT89436.1"/>
    </source>
</evidence>
<gene>
    <name evidence="2" type="ORF">EV678_0221</name>
</gene>
<dbReference type="InterPro" id="IPR000073">
    <property type="entry name" value="AB_hydrolase_1"/>
</dbReference>
<evidence type="ECO:0000259" key="1">
    <source>
        <dbReference type="Pfam" id="PF00561"/>
    </source>
</evidence>
<sequence length="306" mass="32129">MPRPDPQPLPAMPRLAVNGIELEVLLEGPAEAPPLLLIMGLGVPLTRWPRALCEALLQRGFRLIRFDNRDAGLSTHLDHAPVPNLGAALRGMPLEPAYTLDDMAADCVGLLDALAIPRAHIAGASMGGAIAQIVAARYPQRVLSLTSIMSSSGHPSLPPPTPAAAAALFAPLPRERQRDAIVADALQRYQAIASPAYPEDPQQLQAMFAAEYERSFDPRGVARQMAAILAHGDRRPLLAGIRAPTVVLHGAADPLIPPACGEDVAAHIPGAELRLVPGMGHDFPAALAPVIADAIAAAAARAMLQP</sequence>
<dbReference type="PANTHER" id="PTHR43433:SF5">
    <property type="entry name" value="AB HYDROLASE-1 DOMAIN-CONTAINING PROTEIN"/>
    <property type="match status" value="1"/>
</dbReference>
<organism evidence="2 3">
    <name type="scientific">Azospira oryzae</name>
    <dbReference type="NCBI Taxonomy" id="146939"/>
    <lineage>
        <taxon>Bacteria</taxon>
        <taxon>Pseudomonadati</taxon>
        <taxon>Pseudomonadota</taxon>
        <taxon>Betaproteobacteria</taxon>
        <taxon>Rhodocyclales</taxon>
        <taxon>Rhodocyclaceae</taxon>
        <taxon>Azospira</taxon>
    </lineage>
</organism>
<dbReference type="InterPro" id="IPR050471">
    <property type="entry name" value="AB_hydrolase"/>
</dbReference>
<dbReference type="Proteomes" id="UP000292136">
    <property type="component" value="Unassembled WGS sequence"/>
</dbReference>
<dbReference type="EMBL" id="SHKM01000001">
    <property type="protein sequence ID" value="RZT89436.1"/>
    <property type="molecule type" value="Genomic_DNA"/>
</dbReference>
<dbReference type="SUPFAM" id="SSF53474">
    <property type="entry name" value="alpha/beta-Hydrolases"/>
    <property type="match status" value="1"/>
</dbReference>
<comment type="caution">
    <text evidence="2">The sequence shown here is derived from an EMBL/GenBank/DDBJ whole genome shotgun (WGS) entry which is preliminary data.</text>
</comment>
<feature type="domain" description="AB hydrolase-1" evidence="1">
    <location>
        <begin position="33"/>
        <end position="282"/>
    </location>
</feature>
<dbReference type="Gene3D" id="3.40.50.1820">
    <property type="entry name" value="alpha/beta hydrolase"/>
    <property type="match status" value="1"/>
</dbReference>
<dbReference type="Pfam" id="PF00561">
    <property type="entry name" value="Abhydrolase_1"/>
    <property type="match status" value="1"/>
</dbReference>
<name>A0ABY0IPC8_9RHOO</name>
<dbReference type="PANTHER" id="PTHR43433">
    <property type="entry name" value="HYDROLASE, ALPHA/BETA FOLD FAMILY PROTEIN"/>
    <property type="match status" value="1"/>
</dbReference>
<dbReference type="InterPro" id="IPR029058">
    <property type="entry name" value="AB_hydrolase_fold"/>
</dbReference>
<dbReference type="RefSeq" id="WP_130458195.1">
    <property type="nucleotide sequence ID" value="NZ_SHKM01000001.1"/>
</dbReference>
<protein>
    <submittedName>
        <fullName evidence="2">Pimeloyl-ACP methyl ester carboxylesterase</fullName>
    </submittedName>
</protein>
<accession>A0ABY0IPC8</accession>
<reference evidence="2 3" key="1">
    <citation type="submission" date="2019-02" db="EMBL/GenBank/DDBJ databases">
        <title>Genomic Encyclopedia of Type Strains, Phase IV (KMG-IV): sequencing the most valuable type-strain genomes for metagenomic binning, comparative biology and taxonomic classification.</title>
        <authorList>
            <person name="Goeker M."/>
        </authorList>
    </citation>
    <scope>NUCLEOTIDE SEQUENCE [LARGE SCALE GENOMIC DNA]</scope>
    <source>
        <strain evidence="2 3">DSM 21223</strain>
    </source>
</reference>
<keyword evidence="3" id="KW-1185">Reference proteome</keyword>
<evidence type="ECO:0000313" key="3">
    <source>
        <dbReference type="Proteomes" id="UP000292136"/>
    </source>
</evidence>